<dbReference type="RefSeq" id="WP_054747544.1">
    <property type="nucleotide sequence ID" value="NZ_BKAM01000017.1"/>
</dbReference>
<dbReference type="InterPro" id="IPR035069">
    <property type="entry name" value="TTHA1013/TTHA0281-like"/>
</dbReference>
<organism evidence="1 2">
    <name type="scientific">Lentilactobacillus rapi</name>
    <dbReference type="NCBI Taxonomy" id="481723"/>
    <lineage>
        <taxon>Bacteria</taxon>
        <taxon>Bacillati</taxon>
        <taxon>Bacillota</taxon>
        <taxon>Bacilli</taxon>
        <taxon>Lactobacillales</taxon>
        <taxon>Lactobacillaceae</taxon>
        <taxon>Lentilactobacillus</taxon>
    </lineage>
</organism>
<dbReference type="OrthoDB" id="5419659at2"/>
<proteinExistence type="predicted"/>
<sequence>MAKPQIVTYPAIFSSEKSSAAINVRFPDVPDTITFGMNEAEARSYASEALGLALTIRKSLPPVTPVEDIDLSANEYVVMISDDLTRAAKEVADYDKDILK</sequence>
<name>A0A512PMI0_9LACO</name>
<reference evidence="1 2" key="1">
    <citation type="submission" date="2019-07" db="EMBL/GenBank/DDBJ databases">
        <title>Whole genome shotgun sequence of Lactobacillus rapi NBRC 109618.</title>
        <authorList>
            <person name="Hosoyama A."/>
            <person name="Uohara A."/>
            <person name="Ohji S."/>
            <person name="Ichikawa N."/>
        </authorList>
    </citation>
    <scope>NUCLEOTIDE SEQUENCE [LARGE SCALE GENOMIC DNA]</scope>
    <source>
        <strain evidence="1 2">NBRC 109618</strain>
    </source>
</reference>
<dbReference type="EMBL" id="BKAM01000017">
    <property type="protein sequence ID" value="GEP72406.1"/>
    <property type="molecule type" value="Genomic_DNA"/>
</dbReference>
<evidence type="ECO:0000313" key="1">
    <source>
        <dbReference type="EMBL" id="GEP72406.1"/>
    </source>
</evidence>
<comment type="caution">
    <text evidence="1">The sequence shown here is derived from an EMBL/GenBank/DDBJ whole genome shotgun (WGS) entry which is preliminary data.</text>
</comment>
<evidence type="ECO:0008006" key="3">
    <source>
        <dbReference type="Google" id="ProtNLM"/>
    </source>
</evidence>
<protein>
    <recommendedName>
        <fullName evidence="3">HicB-like antitoxin of toxin-antitoxin system domain-containing protein</fullName>
    </recommendedName>
</protein>
<gene>
    <name evidence="1" type="ORF">LRA02_12740</name>
</gene>
<dbReference type="AlphaFoldDB" id="A0A512PMI0"/>
<dbReference type="Gene3D" id="3.30.160.250">
    <property type="match status" value="1"/>
</dbReference>
<accession>A0A512PMI0</accession>
<evidence type="ECO:0000313" key="2">
    <source>
        <dbReference type="Proteomes" id="UP000321569"/>
    </source>
</evidence>
<dbReference type="Proteomes" id="UP000321569">
    <property type="component" value="Unassembled WGS sequence"/>
</dbReference>
<dbReference type="SUPFAM" id="SSF143100">
    <property type="entry name" value="TTHA1013/TTHA0281-like"/>
    <property type="match status" value="1"/>
</dbReference>